<gene>
    <name evidence="3" type="ORF">QBC46DRAFT_344812</name>
</gene>
<dbReference type="PANTHER" id="PTHR36183">
    <property type="entry name" value="BETA-GLUCURONIDASE"/>
    <property type="match status" value="1"/>
</dbReference>
<keyword evidence="4" id="KW-1185">Reference proteome</keyword>
<dbReference type="Pfam" id="PF16862">
    <property type="entry name" value="Glyco_hydro_79C"/>
    <property type="match status" value="1"/>
</dbReference>
<dbReference type="Gene3D" id="2.60.40.1180">
    <property type="entry name" value="Golgi alpha-mannosidase II"/>
    <property type="match status" value="1"/>
</dbReference>
<dbReference type="InterPro" id="IPR013780">
    <property type="entry name" value="Glyco_hydro_b"/>
</dbReference>
<keyword evidence="1" id="KW-0732">Signal</keyword>
<dbReference type="InterPro" id="IPR052974">
    <property type="entry name" value="GH79_Enzymes"/>
</dbReference>
<dbReference type="PANTHER" id="PTHR36183:SF3">
    <property type="entry name" value="BETA-GLUCURONIDASE C-TERMINAL DOMAIN-CONTAINING PROTEIN"/>
    <property type="match status" value="1"/>
</dbReference>
<accession>A0AAN6N115</accession>
<evidence type="ECO:0000259" key="2">
    <source>
        <dbReference type="Pfam" id="PF16862"/>
    </source>
</evidence>
<reference evidence="4" key="1">
    <citation type="journal article" date="2023" name="Mol. Phylogenet. Evol.">
        <title>Genome-scale phylogeny and comparative genomics of the fungal order Sordariales.</title>
        <authorList>
            <person name="Hensen N."/>
            <person name="Bonometti L."/>
            <person name="Westerberg I."/>
            <person name="Brannstrom I.O."/>
            <person name="Guillou S."/>
            <person name="Cros-Aarteil S."/>
            <person name="Calhoun S."/>
            <person name="Haridas S."/>
            <person name="Kuo A."/>
            <person name="Mondo S."/>
            <person name="Pangilinan J."/>
            <person name="Riley R."/>
            <person name="LaButti K."/>
            <person name="Andreopoulos B."/>
            <person name="Lipzen A."/>
            <person name="Chen C."/>
            <person name="Yan M."/>
            <person name="Daum C."/>
            <person name="Ng V."/>
            <person name="Clum A."/>
            <person name="Steindorff A."/>
            <person name="Ohm R.A."/>
            <person name="Martin F."/>
            <person name="Silar P."/>
            <person name="Natvig D.O."/>
            <person name="Lalanne C."/>
            <person name="Gautier V."/>
            <person name="Ament-Velasquez S.L."/>
            <person name="Kruys A."/>
            <person name="Hutchinson M.I."/>
            <person name="Powell A.J."/>
            <person name="Barry K."/>
            <person name="Miller A.N."/>
            <person name="Grigoriev I.V."/>
            <person name="Debuchy R."/>
            <person name="Gladieux P."/>
            <person name="Hiltunen Thoren M."/>
            <person name="Johannesson H."/>
        </authorList>
    </citation>
    <scope>NUCLEOTIDE SEQUENCE [LARGE SCALE GENOMIC DNA]</scope>
    <source>
        <strain evidence="4">CBS 340.73</strain>
    </source>
</reference>
<feature type="domain" description="Beta-glucuronidase C-terminal" evidence="2">
    <location>
        <begin position="375"/>
        <end position="479"/>
    </location>
</feature>
<dbReference type="InterPro" id="IPR031728">
    <property type="entry name" value="GlcAase_C"/>
</dbReference>
<sequence length="483" mass="50140">MTKSAASLIAVLLASPAAGAVTFTVPSKAGIGGYAYAPLDPAPIGISFEFFAFPSYFTNVTGTNQCLANWKALTGVWPPIRIGGTTQDRAQYDAATSAYVVYSVASAADAPASLTFGSKFMTLASTYGGSVVLGLNRGKNNIDNTIAAAKVAVAEMSDNLLAIELGNEPEYWKSDGQPIASGTWTPATDAASQNNWDISVGSAIGKTSIIQAGNSNSAPPTWGAQELIATENATVKQYIATYAHHNYPGGTIQSLMTHATTVTNIHVFDADIAAALAVGKPYVFGETNSVSGGGAAGVSPTFGAALWTMDYSLRATYSNMSRTYFHHGTVGNCQYCFWGRYSMGAPYYGATAAIALMAGAKYLTALDSGITNYAAYAAFDSAGAPLRVLLYNSDYFNGSGTRSSQSFTLTGLTASSNVKAKRLTAASALSRVDQGGNPSFGGQYFNNGTCTIGGTETYEAAAVSGGQVTFTVKATEALLVYLQ</sequence>
<name>A0AAN6N115_9PEZI</name>
<feature type="signal peptide" evidence="1">
    <location>
        <begin position="1"/>
        <end position="20"/>
    </location>
</feature>
<evidence type="ECO:0000313" key="4">
    <source>
        <dbReference type="Proteomes" id="UP001303473"/>
    </source>
</evidence>
<dbReference type="EMBL" id="MU853860">
    <property type="protein sequence ID" value="KAK3937210.1"/>
    <property type="molecule type" value="Genomic_DNA"/>
</dbReference>
<dbReference type="AlphaFoldDB" id="A0AAN6N115"/>
<evidence type="ECO:0000313" key="3">
    <source>
        <dbReference type="EMBL" id="KAK3937210.1"/>
    </source>
</evidence>
<feature type="chain" id="PRO_5043012588" description="Beta-glucuronidase C-terminal domain-containing protein" evidence="1">
    <location>
        <begin position="21"/>
        <end position="483"/>
    </location>
</feature>
<dbReference type="SUPFAM" id="SSF51445">
    <property type="entry name" value="(Trans)glycosidases"/>
    <property type="match status" value="1"/>
</dbReference>
<proteinExistence type="predicted"/>
<dbReference type="Proteomes" id="UP001303473">
    <property type="component" value="Unassembled WGS sequence"/>
</dbReference>
<dbReference type="Gene3D" id="3.20.20.80">
    <property type="entry name" value="Glycosidases"/>
    <property type="match status" value="1"/>
</dbReference>
<dbReference type="InterPro" id="IPR017853">
    <property type="entry name" value="GH"/>
</dbReference>
<protein>
    <recommendedName>
        <fullName evidence="2">Beta-glucuronidase C-terminal domain-containing protein</fullName>
    </recommendedName>
</protein>
<comment type="caution">
    <text evidence="3">The sequence shown here is derived from an EMBL/GenBank/DDBJ whole genome shotgun (WGS) entry which is preliminary data.</text>
</comment>
<evidence type="ECO:0000256" key="1">
    <source>
        <dbReference type="SAM" id="SignalP"/>
    </source>
</evidence>
<organism evidence="3 4">
    <name type="scientific">Diplogelasinospora grovesii</name>
    <dbReference type="NCBI Taxonomy" id="303347"/>
    <lineage>
        <taxon>Eukaryota</taxon>
        <taxon>Fungi</taxon>
        <taxon>Dikarya</taxon>
        <taxon>Ascomycota</taxon>
        <taxon>Pezizomycotina</taxon>
        <taxon>Sordariomycetes</taxon>
        <taxon>Sordariomycetidae</taxon>
        <taxon>Sordariales</taxon>
        <taxon>Diplogelasinosporaceae</taxon>
        <taxon>Diplogelasinospora</taxon>
    </lineage>
</organism>